<keyword evidence="3 7" id="KW-0479">Metal-binding</keyword>
<name>A0A9X1VUG5_9BURK</name>
<dbReference type="SUPFAM" id="SSF48264">
    <property type="entry name" value="Cytochrome P450"/>
    <property type="match status" value="1"/>
</dbReference>
<evidence type="ECO:0000256" key="4">
    <source>
        <dbReference type="ARBA" id="ARBA00023002"/>
    </source>
</evidence>
<protein>
    <submittedName>
        <fullName evidence="9">Cytochrome P450</fullName>
    </submittedName>
</protein>
<feature type="binding site" description="axial binding residue" evidence="7">
    <location>
        <position position="379"/>
    </location>
    <ligand>
        <name>heme</name>
        <dbReference type="ChEBI" id="CHEBI:30413"/>
    </ligand>
    <ligandPart>
        <name>Fe</name>
        <dbReference type="ChEBI" id="CHEBI:18248"/>
    </ligandPart>
</feature>
<keyword evidence="6 8" id="KW-0503">Monooxygenase</keyword>
<dbReference type="PANTHER" id="PTHR24291:SF50">
    <property type="entry name" value="BIFUNCTIONAL ALBAFLAVENONE MONOOXYGENASE_TERPENE SYNTHASE"/>
    <property type="match status" value="1"/>
</dbReference>
<organism evidence="9 10">
    <name type="scientific">Variovorax terrae</name>
    <dbReference type="NCBI Taxonomy" id="2923278"/>
    <lineage>
        <taxon>Bacteria</taxon>
        <taxon>Pseudomonadati</taxon>
        <taxon>Pseudomonadota</taxon>
        <taxon>Betaproteobacteria</taxon>
        <taxon>Burkholderiales</taxon>
        <taxon>Comamonadaceae</taxon>
        <taxon>Variovorax</taxon>
    </lineage>
</organism>
<evidence type="ECO:0000256" key="1">
    <source>
        <dbReference type="ARBA" id="ARBA00010617"/>
    </source>
</evidence>
<keyword evidence="10" id="KW-1185">Reference proteome</keyword>
<dbReference type="GO" id="GO:0004497">
    <property type="term" value="F:monooxygenase activity"/>
    <property type="evidence" value="ECO:0007669"/>
    <property type="project" value="UniProtKB-KW"/>
</dbReference>
<dbReference type="GO" id="GO:0005506">
    <property type="term" value="F:iron ion binding"/>
    <property type="evidence" value="ECO:0007669"/>
    <property type="project" value="InterPro"/>
</dbReference>
<evidence type="ECO:0000256" key="2">
    <source>
        <dbReference type="ARBA" id="ARBA00022617"/>
    </source>
</evidence>
<dbReference type="Gene3D" id="1.10.630.10">
    <property type="entry name" value="Cytochrome P450"/>
    <property type="match status" value="1"/>
</dbReference>
<dbReference type="AlphaFoldDB" id="A0A9X1VUG5"/>
<keyword evidence="5 7" id="KW-0408">Iron</keyword>
<gene>
    <name evidence="9" type="ORF">MMF98_09610</name>
</gene>
<accession>A0A9X1VUG5</accession>
<comment type="cofactor">
    <cofactor evidence="7">
        <name>heme</name>
        <dbReference type="ChEBI" id="CHEBI:30413"/>
    </cofactor>
</comment>
<dbReference type="Proteomes" id="UP001139447">
    <property type="component" value="Unassembled WGS sequence"/>
</dbReference>
<dbReference type="PANTHER" id="PTHR24291">
    <property type="entry name" value="CYTOCHROME P450 FAMILY 4"/>
    <property type="match status" value="1"/>
</dbReference>
<comment type="similarity">
    <text evidence="1 8">Belongs to the cytochrome P450 family.</text>
</comment>
<dbReference type="GO" id="GO:0020037">
    <property type="term" value="F:heme binding"/>
    <property type="evidence" value="ECO:0007669"/>
    <property type="project" value="InterPro"/>
</dbReference>
<evidence type="ECO:0000256" key="7">
    <source>
        <dbReference type="PIRSR" id="PIRSR602401-1"/>
    </source>
</evidence>
<evidence type="ECO:0000256" key="8">
    <source>
        <dbReference type="RuleBase" id="RU000461"/>
    </source>
</evidence>
<evidence type="ECO:0000256" key="6">
    <source>
        <dbReference type="ARBA" id="ARBA00023033"/>
    </source>
</evidence>
<evidence type="ECO:0000313" key="9">
    <source>
        <dbReference type="EMBL" id="MCJ0763465.1"/>
    </source>
</evidence>
<comment type="caution">
    <text evidence="9">The sequence shown here is derived from an EMBL/GenBank/DDBJ whole genome shotgun (WGS) entry which is preliminary data.</text>
</comment>
<dbReference type="PRINTS" id="PR00463">
    <property type="entry name" value="EP450I"/>
</dbReference>
<dbReference type="InterPro" id="IPR050196">
    <property type="entry name" value="Cytochrome_P450_Monoox"/>
</dbReference>
<sequence length="439" mass="49569">MSRDLLGTVANWQRQYGDVVHVRTWPEHQIIVTDPALVRELLVTQHEALTRWEHGIAVFAQLHGQSVLVSEGQPWRSKRQALLPAFSPKSAQAQVPMLVAATQAALWDWPGRSDDWPIEQALTSLTMDAIARLVFSSPIGEDAGAAEQAVRVASRAADREFYWPLHWPDFMPWKRRKRRALAWLRQFIGRQVERRRARPAADWPDDLLSRLLRLHQAAPQDWPLQAVRDECMTAFLAGHETVASTLTWWSWCMATHPEEQRRAADEVRERLQGRPPSAGDLPRLRRLGFTLQETMRLYPAAPVLISRRCTRPVALGPWRLPARTLFMIPLGLMQRDARWFPEPEAFRPGRFDDAGEPPAPAADAPRGTWMPFGTGPRVCLGQHLASAEMAVIAAMLLQRFRFEVAAGAGAPQPLLHVTLRPAAPLRLKLERRPADSGAC</sequence>
<keyword evidence="4 8" id="KW-0560">Oxidoreductase</keyword>
<proteinExistence type="inferred from homology"/>
<dbReference type="InterPro" id="IPR036396">
    <property type="entry name" value="Cyt_P450_sf"/>
</dbReference>
<dbReference type="GO" id="GO:0016705">
    <property type="term" value="F:oxidoreductase activity, acting on paired donors, with incorporation or reduction of molecular oxygen"/>
    <property type="evidence" value="ECO:0007669"/>
    <property type="project" value="InterPro"/>
</dbReference>
<dbReference type="EMBL" id="JALGBI010000001">
    <property type="protein sequence ID" value="MCJ0763465.1"/>
    <property type="molecule type" value="Genomic_DNA"/>
</dbReference>
<dbReference type="PRINTS" id="PR00385">
    <property type="entry name" value="P450"/>
</dbReference>
<dbReference type="InterPro" id="IPR017972">
    <property type="entry name" value="Cyt_P450_CS"/>
</dbReference>
<dbReference type="PROSITE" id="PS00086">
    <property type="entry name" value="CYTOCHROME_P450"/>
    <property type="match status" value="1"/>
</dbReference>
<reference evidence="9" key="1">
    <citation type="submission" date="2022-03" db="EMBL/GenBank/DDBJ databases">
        <authorList>
            <person name="Woo C.Y."/>
        </authorList>
    </citation>
    <scope>NUCLEOTIDE SEQUENCE</scope>
    <source>
        <strain evidence="9">CYS-02</strain>
    </source>
</reference>
<evidence type="ECO:0000256" key="5">
    <source>
        <dbReference type="ARBA" id="ARBA00023004"/>
    </source>
</evidence>
<evidence type="ECO:0000256" key="3">
    <source>
        <dbReference type="ARBA" id="ARBA00022723"/>
    </source>
</evidence>
<keyword evidence="2 7" id="KW-0349">Heme</keyword>
<dbReference type="InterPro" id="IPR001128">
    <property type="entry name" value="Cyt_P450"/>
</dbReference>
<evidence type="ECO:0000313" key="10">
    <source>
        <dbReference type="Proteomes" id="UP001139447"/>
    </source>
</evidence>
<dbReference type="InterPro" id="IPR002401">
    <property type="entry name" value="Cyt_P450_E_grp-I"/>
</dbReference>
<dbReference type="Pfam" id="PF00067">
    <property type="entry name" value="p450"/>
    <property type="match status" value="1"/>
</dbReference>